<sequence length="73" mass="8340">MSIPDEQELLGLLKQMKKDASPRPDGLNVAFYRAASLHPQLPTSFHPRPTHHYKHYYLGTRNCTLLPPSLLET</sequence>
<proteinExistence type="predicted"/>
<organism evidence="1">
    <name type="scientific">Arundo donax</name>
    <name type="common">Giant reed</name>
    <name type="synonym">Donax arundinaceus</name>
    <dbReference type="NCBI Taxonomy" id="35708"/>
    <lineage>
        <taxon>Eukaryota</taxon>
        <taxon>Viridiplantae</taxon>
        <taxon>Streptophyta</taxon>
        <taxon>Embryophyta</taxon>
        <taxon>Tracheophyta</taxon>
        <taxon>Spermatophyta</taxon>
        <taxon>Magnoliopsida</taxon>
        <taxon>Liliopsida</taxon>
        <taxon>Poales</taxon>
        <taxon>Poaceae</taxon>
        <taxon>PACMAD clade</taxon>
        <taxon>Arundinoideae</taxon>
        <taxon>Arundineae</taxon>
        <taxon>Arundo</taxon>
    </lineage>
</organism>
<reference evidence="1" key="2">
    <citation type="journal article" date="2015" name="Data Brief">
        <title>Shoot transcriptome of the giant reed, Arundo donax.</title>
        <authorList>
            <person name="Barrero R.A."/>
            <person name="Guerrero F.D."/>
            <person name="Moolhuijzen P."/>
            <person name="Goolsby J.A."/>
            <person name="Tidwell J."/>
            <person name="Bellgard S.E."/>
            <person name="Bellgard M.I."/>
        </authorList>
    </citation>
    <scope>NUCLEOTIDE SEQUENCE</scope>
    <source>
        <tissue evidence="1">Shoot tissue taken approximately 20 cm above the soil surface</tissue>
    </source>
</reference>
<accession>A0A0A9BXK6</accession>
<dbReference type="AlphaFoldDB" id="A0A0A9BXK6"/>
<reference evidence="1" key="1">
    <citation type="submission" date="2014-09" db="EMBL/GenBank/DDBJ databases">
        <authorList>
            <person name="Magalhaes I.L.F."/>
            <person name="Oliveira U."/>
            <person name="Santos F.R."/>
            <person name="Vidigal T.H.D.A."/>
            <person name="Brescovit A.D."/>
            <person name="Santos A.J."/>
        </authorList>
    </citation>
    <scope>NUCLEOTIDE SEQUENCE</scope>
    <source>
        <tissue evidence="1">Shoot tissue taken approximately 20 cm above the soil surface</tissue>
    </source>
</reference>
<dbReference type="EMBL" id="GBRH01229126">
    <property type="protein sequence ID" value="JAD68769.1"/>
    <property type="molecule type" value="Transcribed_RNA"/>
</dbReference>
<evidence type="ECO:0000313" key="1">
    <source>
        <dbReference type="EMBL" id="JAD68769.1"/>
    </source>
</evidence>
<name>A0A0A9BXK6_ARUDO</name>
<protein>
    <submittedName>
        <fullName evidence="1">Uncharacterized protein</fullName>
    </submittedName>
</protein>